<feature type="region of interest" description="Disordered" evidence="1">
    <location>
        <begin position="45"/>
        <end position="73"/>
    </location>
</feature>
<name>A0A9X8MM66_9ACTN</name>
<proteinExistence type="predicted"/>
<evidence type="ECO:0000313" key="3">
    <source>
        <dbReference type="EMBL" id="SHL06969.1"/>
    </source>
</evidence>
<dbReference type="InterPro" id="IPR011089">
    <property type="entry name" value="GmrSD_C"/>
</dbReference>
<feature type="compositionally biased region" description="Low complexity" evidence="1">
    <location>
        <begin position="8"/>
        <end position="23"/>
    </location>
</feature>
<dbReference type="AlphaFoldDB" id="A0A9X8MM66"/>
<dbReference type="Pfam" id="PF07510">
    <property type="entry name" value="GmrSD_C"/>
    <property type="match status" value="1"/>
</dbReference>
<feature type="region of interest" description="Disordered" evidence="1">
    <location>
        <begin position="1"/>
        <end position="23"/>
    </location>
</feature>
<dbReference type="PANTHER" id="PTHR24094:SF15">
    <property type="entry name" value="AMP-DEPENDENT SYNTHETASE_LIGASE DOMAIN-CONTAINING PROTEIN-RELATED"/>
    <property type="match status" value="1"/>
</dbReference>
<dbReference type="RefSeq" id="WP_079181742.1">
    <property type="nucleotide sequence ID" value="NZ_FRBK01000002.1"/>
</dbReference>
<sequence>MPHVIRTLSARSRPVAPRRSSRASAVVGAAALAALLTVTGCSGHGSRGGGSDAGAGPSAPADGGGRSGAPGSALHTLDSLAVKRQGTKDGYARDRFGSAWADTDGNGCGTRDDILKRDLRGTAYRDAKSCVVVSGNLPKDPYTGKSLRYQRGRSTVDIDHVVALSDAWQTGARQWPARKRVALANDPLNLIAVEASANRSKSDGDAADWLPPYAGYRCTYVARQVAVKKKYGLWVTRAEKDAMAKVLNSCPRQALPGGGTPTEAPARFTAK</sequence>
<dbReference type="Proteomes" id="UP000184388">
    <property type="component" value="Unassembled WGS sequence"/>
</dbReference>
<reference evidence="4" key="1">
    <citation type="submission" date="2016-11" db="EMBL/GenBank/DDBJ databases">
        <authorList>
            <person name="Jaros S."/>
            <person name="Januszkiewicz K."/>
            <person name="Wedrychowicz H."/>
        </authorList>
    </citation>
    <scope>NUCLEOTIDE SEQUENCE [LARGE SCALE GENOMIC DNA]</scope>
    <source>
        <strain evidence="4">CGMCC 4.3555</strain>
    </source>
</reference>
<organism evidence="3 4">
    <name type="scientific">Streptomyces yunnanensis</name>
    <dbReference type="NCBI Taxonomy" id="156453"/>
    <lineage>
        <taxon>Bacteria</taxon>
        <taxon>Bacillati</taxon>
        <taxon>Actinomycetota</taxon>
        <taxon>Actinomycetes</taxon>
        <taxon>Kitasatosporales</taxon>
        <taxon>Streptomycetaceae</taxon>
        <taxon>Streptomyces</taxon>
    </lineage>
</organism>
<dbReference type="EMBL" id="FRBK01000002">
    <property type="protein sequence ID" value="SHL06969.1"/>
    <property type="molecule type" value="Genomic_DNA"/>
</dbReference>
<evidence type="ECO:0000256" key="1">
    <source>
        <dbReference type="SAM" id="MobiDB-lite"/>
    </source>
</evidence>
<feature type="domain" description="GmrSD restriction endonucleases C-terminal" evidence="2">
    <location>
        <begin position="110"/>
        <end position="246"/>
    </location>
</feature>
<evidence type="ECO:0000313" key="4">
    <source>
        <dbReference type="Proteomes" id="UP000184388"/>
    </source>
</evidence>
<dbReference type="PANTHER" id="PTHR24094">
    <property type="entry name" value="SECRETED PROTEIN"/>
    <property type="match status" value="1"/>
</dbReference>
<evidence type="ECO:0000259" key="2">
    <source>
        <dbReference type="Pfam" id="PF07510"/>
    </source>
</evidence>
<accession>A0A9X8MM66</accession>
<gene>
    <name evidence="3" type="ORF">SAMN05216268_102422</name>
</gene>
<feature type="region of interest" description="Disordered" evidence="1">
    <location>
        <begin position="252"/>
        <end position="271"/>
    </location>
</feature>
<comment type="caution">
    <text evidence="3">The sequence shown here is derived from an EMBL/GenBank/DDBJ whole genome shotgun (WGS) entry which is preliminary data.</text>
</comment>
<protein>
    <recommendedName>
        <fullName evidence="2">GmrSD restriction endonucleases C-terminal domain-containing protein</fullName>
    </recommendedName>
</protein>